<organism evidence="2 4">
    <name type="scientific">Acinetobacter courvalinii</name>
    <dbReference type="NCBI Taxonomy" id="280147"/>
    <lineage>
        <taxon>Bacteria</taxon>
        <taxon>Pseudomonadati</taxon>
        <taxon>Pseudomonadota</taxon>
        <taxon>Gammaproteobacteria</taxon>
        <taxon>Moraxellales</taxon>
        <taxon>Moraxellaceae</taxon>
        <taxon>Acinetobacter</taxon>
    </lineage>
</organism>
<comment type="caution">
    <text evidence="2">The sequence shown here is derived from an EMBL/GenBank/DDBJ whole genome shotgun (WGS) entry which is preliminary data.</text>
</comment>
<evidence type="ECO:0000313" key="4">
    <source>
        <dbReference type="Proteomes" id="UP000013200"/>
    </source>
</evidence>
<dbReference type="HOGENOM" id="CLU_037957_2_0_6"/>
<evidence type="ECO:0000313" key="5">
    <source>
        <dbReference type="Proteomes" id="UP000652691"/>
    </source>
</evidence>
<dbReference type="Proteomes" id="UP000652691">
    <property type="component" value="Unassembled WGS sequence"/>
</dbReference>
<dbReference type="RefSeq" id="WP_005289156.1">
    <property type="nucleotide sequence ID" value="NZ_BMDA01000003.1"/>
</dbReference>
<reference evidence="2 4" key="1">
    <citation type="submission" date="2013-02" db="EMBL/GenBank/DDBJ databases">
        <title>The Genome Sequence of Acinetobacter sp. NIPH 3623.</title>
        <authorList>
            <consortium name="The Broad Institute Genome Sequencing Platform"/>
            <consortium name="The Broad Institute Genome Sequencing Center for Infectious Disease"/>
            <person name="Cerqueira G."/>
            <person name="Feldgarden M."/>
            <person name="Courvalin P."/>
            <person name="Perichon B."/>
            <person name="Grillot-Courvalin C."/>
            <person name="Clermont D."/>
            <person name="Rocha E."/>
            <person name="Yoon E.-J."/>
            <person name="Nemec A."/>
            <person name="Walker B."/>
            <person name="Young S.K."/>
            <person name="Zeng Q."/>
            <person name="Gargeya S."/>
            <person name="Fitzgerald M."/>
            <person name="Haas B."/>
            <person name="Abouelleil A."/>
            <person name="Alvarado L."/>
            <person name="Arachchi H.M."/>
            <person name="Berlin A.M."/>
            <person name="Chapman S.B."/>
            <person name="Dewar J."/>
            <person name="Goldberg J."/>
            <person name="Griggs A."/>
            <person name="Gujja S."/>
            <person name="Hansen M."/>
            <person name="Howarth C."/>
            <person name="Imamovic A."/>
            <person name="Larimer J."/>
            <person name="McCowan C."/>
            <person name="Murphy C."/>
            <person name="Neiman D."/>
            <person name="Pearson M."/>
            <person name="Priest M."/>
            <person name="Roberts A."/>
            <person name="Saif S."/>
            <person name="Shea T."/>
            <person name="Sisk P."/>
            <person name="Sykes S."/>
            <person name="Wortman J."/>
            <person name="Nusbaum C."/>
            <person name="Birren B."/>
        </authorList>
    </citation>
    <scope>NUCLEOTIDE SEQUENCE [LARGE SCALE GENOMIC DNA]</scope>
    <source>
        <strain evidence="2 4">NIPH 3623</strain>
    </source>
</reference>
<dbReference type="STRING" id="1217698.F888_03627"/>
<dbReference type="GeneID" id="80105054"/>
<reference evidence="3" key="3">
    <citation type="submission" date="2024-03" db="EMBL/GenBank/DDBJ databases">
        <authorList>
            <person name="Sun Q."/>
            <person name="Sedlacek I."/>
        </authorList>
    </citation>
    <scope>NUCLEOTIDE SEQUENCE</scope>
    <source>
        <strain evidence="3">CCM 8635</strain>
    </source>
</reference>
<protein>
    <submittedName>
        <fullName evidence="3">Late control protein D</fullName>
    </submittedName>
</protein>
<dbReference type="Proteomes" id="UP000013200">
    <property type="component" value="Unassembled WGS sequence"/>
</dbReference>
<name>N9PQF2_9GAMM</name>
<dbReference type="EMBL" id="BMDA01000003">
    <property type="protein sequence ID" value="GGH39138.1"/>
    <property type="molecule type" value="Genomic_DNA"/>
</dbReference>
<dbReference type="AlphaFoldDB" id="N9PQF2"/>
<gene>
    <name evidence="2" type="ORF">F888_03627</name>
    <name evidence="3" type="ORF">GCM10007354_24730</name>
</gene>
<evidence type="ECO:0000313" key="2">
    <source>
        <dbReference type="EMBL" id="ENX35794.1"/>
    </source>
</evidence>
<dbReference type="EMBL" id="APSA01000018">
    <property type="protein sequence ID" value="ENX35794.1"/>
    <property type="molecule type" value="Genomic_DNA"/>
</dbReference>
<dbReference type="PATRIC" id="fig|1217698.3.peg.3533"/>
<dbReference type="Pfam" id="PF05954">
    <property type="entry name" value="Phage_GPD"/>
    <property type="match status" value="1"/>
</dbReference>
<proteinExistence type="predicted"/>
<reference evidence="3 5" key="2">
    <citation type="journal article" date="2014" name="Int. J. Syst. Evol. Microbiol.">
        <title>Complete genome sequence of Corynebacterium casei LMG S-19264T (=DSM 44701T), isolated from a smear-ripened cheese.</title>
        <authorList>
            <consortium name="US DOE Joint Genome Institute (JGI-PGF)"/>
            <person name="Walter F."/>
            <person name="Albersmeier A."/>
            <person name="Kalinowski J."/>
            <person name="Ruckert C."/>
        </authorList>
    </citation>
    <scope>NUCLEOTIDE SEQUENCE [LARGE SCALE GENOMIC DNA]</scope>
    <source>
        <strain evidence="3 5">CCM 8635</strain>
    </source>
</reference>
<dbReference type="SUPFAM" id="SSF69279">
    <property type="entry name" value="Phage tail proteins"/>
    <property type="match status" value="1"/>
</dbReference>
<evidence type="ECO:0000313" key="3">
    <source>
        <dbReference type="EMBL" id="GGH39138.1"/>
    </source>
</evidence>
<feature type="region of interest" description="Disordered" evidence="1">
    <location>
        <begin position="206"/>
        <end position="250"/>
    </location>
</feature>
<evidence type="ECO:0000256" key="1">
    <source>
        <dbReference type="SAM" id="MobiDB-lite"/>
    </source>
</evidence>
<accession>N9PQF2</accession>
<keyword evidence="4" id="KW-1185">Reference proteome</keyword>
<sequence>MPKIPVCILTADNKPLNDQITTRITSVTVTDNRANEADQLDIILNDTDGVLELPRRGVKINCQLGFEGEGLHDKGDFIVDETEWSGTPDTITIKASSANFKSNIKEAKSKSYHRKKFGEIASEIAQNHKLTLVMTDDLKNIDLRHVDQTNESDLNLLNRISKQNGAEMAIKKDRLLIFRAGTAQTASGKKLPTIKITRADGDQFRYSEQDRDSDYTGVSASYHDQGKATRKRVTSGNPETRGGGNDPATKTKVLKGTFASAEEAQRAADAKMAEIKRQKAKFSITMANGIPDISTESPVQLEGFKPQVDKLNWIVEKAVHTYADNGLITQVNLEATL</sequence>